<dbReference type="PANTHER" id="PTHR21666:SF270">
    <property type="entry name" value="MUREIN HYDROLASE ACTIVATOR ENVC"/>
    <property type="match status" value="1"/>
</dbReference>
<keyword evidence="1" id="KW-0175">Coiled coil</keyword>
<evidence type="ECO:0000256" key="2">
    <source>
        <dbReference type="SAM" id="SignalP"/>
    </source>
</evidence>
<gene>
    <name evidence="4" type="ORF">IAC63_00240</name>
</gene>
<feature type="signal peptide" evidence="2">
    <location>
        <begin position="1"/>
        <end position="29"/>
    </location>
</feature>
<dbReference type="InterPro" id="IPR016047">
    <property type="entry name" value="M23ase_b-sheet_dom"/>
</dbReference>
<evidence type="ECO:0000313" key="5">
    <source>
        <dbReference type="Proteomes" id="UP000824142"/>
    </source>
</evidence>
<name>A0A9D1MRP1_9PROT</name>
<keyword evidence="2" id="KW-0732">Signal</keyword>
<evidence type="ECO:0000256" key="1">
    <source>
        <dbReference type="SAM" id="Coils"/>
    </source>
</evidence>
<dbReference type="PROSITE" id="PS51257">
    <property type="entry name" value="PROKAR_LIPOPROTEIN"/>
    <property type="match status" value="1"/>
</dbReference>
<feature type="coiled-coil region" evidence="1">
    <location>
        <begin position="145"/>
        <end position="221"/>
    </location>
</feature>
<dbReference type="Proteomes" id="UP000824142">
    <property type="component" value="Unassembled WGS sequence"/>
</dbReference>
<evidence type="ECO:0000259" key="3">
    <source>
        <dbReference type="Pfam" id="PF01551"/>
    </source>
</evidence>
<dbReference type="InterPro" id="IPR011055">
    <property type="entry name" value="Dup_hybrid_motif"/>
</dbReference>
<organism evidence="4 5">
    <name type="scientific">Candidatus Enterousia avicola</name>
    <dbReference type="NCBI Taxonomy" id="2840787"/>
    <lineage>
        <taxon>Bacteria</taxon>
        <taxon>Pseudomonadati</taxon>
        <taxon>Pseudomonadota</taxon>
        <taxon>Alphaproteobacteria</taxon>
        <taxon>Candidatus Enterousia</taxon>
    </lineage>
</organism>
<dbReference type="AlphaFoldDB" id="A0A9D1MRP1"/>
<proteinExistence type="predicted"/>
<dbReference type="Pfam" id="PF01551">
    <property type="entry name" value="Peptidase_M23"/>
    <property type="match status" value="1"/>
</dbReference>
<dbReference type="SUPFAM" id="SSF51261">
    <property type="entry name" value="Duplicated hybrid motif"/>
    <property type="match status" value="1"/>
</dbReference>
<sequence>MKKLSFYFGCLACVLFISACFIRPSCVYAASELANIQAQIKKTEQQNKKLEQQVQTSNKEVESTKKKLVKAADKVSTLEEQRSIVAKKIKDLDAQRDVLEKELKRNQGRISDAAASILFVASHPSFDSENMREYVLTSAILSGVADNFDSEIQTATEQIKELEKIREERAIEKEKLDRTAKRYADEKDELDKLLRNRSAQNQKLRTQQSALQKKLRELSARAKSISELSAGVGSSEMSSDSRFSIRKLNKPVRGTVVVHFAEKTALGLKSDGWHIRVRGNALVMAPADGVVKFADSFKGFGKVVIMSHKNGYNTVMTNLGEINVMLGQEVLAGEPIGRMDSDKPEMYLEVRRGDKAVDPAKLFREKD</sequence>
<dbReference type="Gene3D" id="2.70.70.10">
    <property type="entry name" value="Glucose Permease (Domain IIA)"/>
    <property type="match status" value="1"/>
</dbReference>
<accession>A0A9D1MRP1</accession>
<reference evidence="4" key="1">
    <citation type="submission" date="2020-10" db="EMBL/GenBank/DDBJ databases">
        <authorList>
            <person name="Gilroy R."/>
        </authorList>
    </citation>
    <scope>NUCLEOTIDE SEQUENCE</scope>
    <source>
        <strain evidence="4">CHK136-897</strain>
    </source>
</reference>
<reference evidence="4" key="2">
    <citation type="journal article" date="2021" name="PeerJ">
        <title>Extensive microbial diversity within the chicken gut microbiome revealed by metagenomics and culture.</title>
        <authorList>
            <person name="Gilroy R."/>
            <person name="Ravi A."/>
            <person name="Getino M."/>
            <person name="Pursley I."/>
            <person name="Horton D.L."/>
            <person name="Alikhan N.F."/>
            <person name="Baker D."/>
            <person name="Gharbi K."/>
            <person name="Hall N."/>
            <person name="Watson M."/>
            <person name="Adriaenssens E.M."/>
            <person name="Foster-Nyarko E."/>
            <person name="Jarju S."/>
            <person name="Secka A."/>
            <person name="Antonio M."/>
            <person name="Oren A."/>
            <person name="Chaudhuri R.R."/>
            <person name="La Ragione R."/>
            <person name="Hildebrand F."/>
            <person name="Pallen M.J."/>
        </authorList>
    </citation>
    <scope>NUCLEOTIDE SEQUENCE</scope>
    <source>
        <strain evidence="4">CHK136-897</strain>
    </source>
</reference>
<dbReference type="PANTHER" id="PTHR21666">
    <property type="entry name" value="PEPTIDASE-RELATED"/>
    <property type="match status" value="1"/>
</dbReference>
<feature type="domain" description="M23ase beta-sheet core" evidence="3">
    <location>
        <begin position="270"/>
        <end position="359"/>
    </location>
</feature>
<dbReference type="CDD" id="cd12797">
    <property type="entry name" value="M23_peptidase"/>
    <property type="match status" value="1"/>
</dbReference>
<dbReference type="GO" id="GO:0004222">
    <property type="term" value="F:metalloendopeptidase activity"/>
    <property type="evidence" value="ECO:0007669"/>
    <property type="project" value="TreeGrafter"/>
</dbReference>
<comment type="caution">
    <text evidence="4">The sequence shown here is derived from an EMBL/GenBank/DDBJ whole genome shotgun (WGS) entry which is preliminary data.</text>
</comment>
<dbReference type="InterPro" id="IPR050570">
    <property type="entry name" value="Cell_wall_metabolism_enzyme"/>
</dbReference>
<dbReference type="EMBL" id="DVNO01000002">
    <property type="protein sequence ID" value="HIU65058.1"/>
    <property type="molecule type" value="Genomic_DNA"/>
</dbReference>
<feature type="chain" id="PRO_5039367984" evidence="2">
    <location>
        <begin position="30"/>
        <end position="367"/>
    </location>
</feature>
<protein>
    <submittedName>
        <fullName evidence="4">Peptidoglycan DD-metalloendopeptidase family protein</fullName>
    </submittedName>
</protein>
<evidence type="ECO:0000313" key="4">
    <source>
        <dbReference type="EMBL" id="HIU65058.1"/>
    </source>
</evidence>
<feature type="coiled-coil region" evidence="1">
    <location>
        <begin position="33"/>
        <end position="109"/>
    </location>
</feature>